<dbReference type="OrthoDB" id="5649947at2"/>
<reference evidence="1 2" key="1">
    <citation type="submission" date="2016-10" db="EMBL/GenBank/DDBJ databases">
        <authorList>
            <person name="de Groot N.N."/>
        </authorList>
    </citation>
    <scope>NUCLEOTIDE SEQUENCE [LARGE SCALE GENOMIC DNA]</scope>
    <source>
        <strain evidence="1 2">CGMCC 1.7005</strain>
    </source>
</reference>
<evidence type="ECO:0000313" key="2">
    <source>
        <dbReference type="Proteomes" id="UP000236454"/>
    </source>
</evidence>
<organism evidence="1 2">
    <name type="scientific">Lishizhenia tianjinensis</name>
    <dbReference type="NCBI Taxonomy" id="477690"/>
    <lineage>
        <taxon>Bacteria</taxon>
        <taxon>Pseudomonadati</taxon>
        <taxon>Bacteroidota</taxon>
        <taxon>Flavobacteriia</taxon>
        <taxon>Flavobacteriales</taxon>
        <taxon>Crocinitomicaceae</taxon>
        <taxon>Lishizhenia</taxon>
    </lineage>
</organism>
<name>A0A1I7AVY5_9FLAO</name>
<dbReference type="EMBL" id="FPAS01000004">
    <property type="protein sequence ID" value="SFT79089.1"/>
    <property type="molecule type" value="Genomic_DNA"/>
</dbReference>
<gene>
    <name evidence="1" type="ORF">SAMN05216474_2340</name>
</gene>
<dbReference type="AlphaFoldDB" id="A0A1I7AVY5"/>
<dbReference type="RefSeq" id="WP_090250005.1">
    <property type="nucleotide sequence ID" value="NZ_FPAS01000004.1"/>
</dbReference>
<keyword evidence="2" id="KW-1185">Reference proteome</keyword>
<protein>
    <submittedName>
        <fullName evidence="1">Uncharacterized protein</fullName>
    </submittedName>
</protein>
<evidence type="ECO:0000313" key="1">
    <source>
        <dbReference type="EMBL" id="SFT79089.1"/>
    </source>
</evidence>
<accession>A0A1I7AVY5</accession>
<sequence length="182" mass="21403">MMDFELNGDGDFTGLMQESGIVSFNDACRFIATIPYQRISNKKDLALVFHERRGTCSSKHAFLKVLADEQGKKDVELVLRYFKMNEQSHTCLKQIFETIALEYIPEAHVCLKYQNKYYDFTTRNFPKLDAFVLKEEVIDVSTLLEEKDSKHFDFIKDWNKSEYSTDQIWKWREACIALLSKQ</sequence>
<dbReference type="STRING" id="477690.SAMN05216474_2340"/>
<dbReference type="Proteomes" id="UP000236454">
    <property type="component" value="Unassembled WGS sequence"/>
</dbReference>
<proteinExistence type="predicted"/>